<proteinExistence type="predicted"/>
<evidence type="ECO:0000313" key="2">
    <source>
        <dbReference type="EMBL" id="KAK9949387.1"/>
    </source>
</evidence>
<feature type="compositionally biased region" description="Basic and acidic residues" evidence="1">
    <location>
        <begin position="1"/>
        <end position="17"/>
    </location>
</feature>
<keyword evidence="3" id="KW-1185">Reference proteome</keyword>
<organism evidence="2 3">
    <name type="scientific">Rubus argutus</name>
    <name type="common">Southern blackberry</name>
    <dbReference type="NCBI Taxonomy" id="59490"/>
    <lineage>
        <taxon>Eukaryota</taxon>
        <taxon>Viridiplantae</taxon>
        <taxon>Streptophyta</taxon>
        <taxon>Embryophyta</taxon>
        <taxon>Tracheophyta</taxon>
        <taxon>Spermatophyta</taxon>
        <taxon>Magnoliopsida</taxon>
        <taxon>eudicotyledons</taxon>
        <taxon>Gunneridae</taxon>
        <taxon>Pentapetalae</taxon>
        <taxon>rosids</taxon>
        <taxon>fabids</taxon>
        <taxon>Rosales</taxon>
        <taxon>Rosaceae</taxon>
        <taxon>Rosoideae</taxon>
        <taxon>Rosoideae incertae sedis</taxon>
        <taxon>Rubus</taxon>
    </lineage>
</organism>
<dbReference type="InterPro" id="IPR040262">
    <property type="entry name" value="At4g38062-like"/>
</dbReference>
<feature type="region of interest" description="Disordered" evidence="1">
    <location>
        <begin position="1"/>
        <end position="24"/>
    </location>
</feature>
<sequence length="92" mass="10955">MEQIHRDCSTYRAKETELSSQLEKMTGDVKSYISELERKEATITELKREMEQIHRDCTTYRAKETAWTSQLQKMTGDVESYISELEREKMQQ</sequence>
<protein>
    <submittedName>
        <fullName evidence="2">Uncharacterized protein</fullName>
    </submittedName>
</protein>
<dbReference type="EMBL" id="JBEDUW010000001">
    <property type="protein sequence ID" value="KAK9949387.1"/>
    <property type="molecule type" value="Genomic_DNA"/>
</dbReference>
<dbReference type="PANTHER" id="PTHR45287">
    <property type="entry name" value="OS03G0691500 PROTEIN"/>
    <property type="match status" value="1"/>
</dbReference>
<dbReference type="AlphaFoldDB" id="A0AAW1YLN7"/>
<comment type="caution">
    <text evidence="2">The sequence shown here is derived from an EMBL/GenBank/DDBJ whole genome shotgun (WGS) entry which is preliminary data.</text>
</comment>
<accession>A0AAW1YLN7</accession>
<dbReference type="Gene3D" id="6.10.250.3110">
    <property type="match status" value="1"/>
</dbReference>
<dbReference type="PANTHER" id="PTHR45287:SF4">
    <property type="entry name" value="OS03G0691500 PROTEIN"/>
    <property type="match status" value="1"/>
</dbReference>
<evidence type="ECO:0000256" key="1">
    <source>
        <dbReference type="SAM" id="MobiDB-lite"/>
    </source>
</evidence>
<evidence type="ECO:0000313" key="3">
    <source>
        <dbReference type="Proteomes" id="UP001457282"/>
    </source>
</evidence>
<dbReference type="Proteomes" id="UP001457282">
    <property type="component" value="Unassembled WGS sequence"/>
</dbReference>
<name>A0AAW1YLN7_RUBAR</name>
<gene>
    <name evidence="2" type="ORF">M0R45_004912</name>
</gene>
<reference evidence="2 3" key="1">
    <citation type="journal article" date="2023" name="G3 (Bethesda)">
        <title>A chromosome-length genome assembly and annotation of blackberry (Rubus argutus, cv. 'Hillquist').</title>
        <authorList>
            <person name="Bruna T."/>
            <person name="Aryal R."/>
            <person name="Dudchenko O."/>
            <person name="Sargent D.J."/>
            <person name="Mead D."/>
            <person name="Buti M."/>
            <person name="Cavallini A."/>
            <person name="Hytonen T."/>
            <person name="Andres J."/>
            <person name="Pham M."/>
            <person name="Weisz D."/>
            <person name="Mascagni F."/>
            <person name="Usai G."/>
            <person name="Natali L."/>
            <person name="Bassil N."/>
            <person name="Fernandez G.E."/>
            <person name="Lomsadze A."/>
            <person name="Armour M."/>
            <person name="Olukolu B."/>
            <person name="Poorten T."/>
            <person name="Britton C."/>
            <person name="Davik J."/>
            <person name="Ashrafi H."/>
            <person name="Aiden E.L."/>
            <person name="Borodovsky M."/>
            <person name="Worthington M."/>
        </authorList>
    </citation>
    <scope>NUCLEOTIDE SEQUENCE [LARGE SCALE GENOMIC DNA]</scope>
    <source>
        <strain evidence="2">PI 553951</strain>
    </source>
</reference>